<evidence type="ECO:0000256" key="3">
    <source>
        <dbReference type="ARBA" id="ARBA00022734"/>
    </source>
</evidence>
<dbReference type="InterPro" id="IPR050938">
    <property type="entry name" value="Collagen_Structural_Proteins"/>
</dbReference>
<accession>A0ABQ9UC22</accession>
<evidence type="ECO:0000259" key="8">
    <source>
        <dbReference type="PROSITE" id="PS50041"/>
    </source>
</evidence>
<feature type="region of interest" description="Disordered" evidence="7">
    <location>
        <begin position="1"/>
        <end position="175"/>
    </location>
</feature>
<dbReference type="InterPro" id="IPR016187">
    <property type="entry name" value="CTDL_fold"/>
</dbReference>
<protein>
    <recommendedName>
        <fullName evidence="8">C-type lectin domain-containing protein</fullName>
    </recommendedName>
</protein>
<evidence type="ECO:0000256" key="2">
    <source>
        <dbReference type="ARBA" id="ARBA00022692"/>
    </source>
</evidence>
<feature type="domain" description="C-type lectin" evidence="8">
    <location>
        <begin position="181"/>
        <end position="289"/>
    </location>
</feature>
<gene>
    <name evidence="9" type="ORF">P7K49_028318</name>
</gene>
<keyword evidence="6" id="KW-0176">Collagen</keyword>
<dbReference type="PROSITE" id="PS50041">
    <property type="entry name" value="C_TYPE_LECTIN_2"/>
    <property type="match status" value="1"/>
</dbReference>
<evidence type="ECO:0000256" key="1">
    <source>
        <dbReference type="ARBA" id="ARBA00004167"/>
    </source>
</evidence>
<dbReference type="InterPro" id="IPR033989">
    <property type="entry name" value="CD209-like_CTLD"/>
</dbReference>
<keyword evidence="4" id="KW-0106">Calcium</keyword>
<evidence type="ECO:0000313" key="10">
    <source>
        <dbReference type="Proteomes" id="UP001266305"/>
    </source>
</evidence>
<keyword evidence="3" id="KW-0430">Lectin</keyword>
<dbReference type="InterPro" id="IPR008160">
    <property type="entry name" value="Collagen"/>
</dbReference>
<evidence type="ECO:0000256" key="6">
    <source>
        <dbReference type="ARBA" id="ARBA00023119"/>
    </source>
</evidence>
<dbReference type="Pfam" id="PF01391">
    <property type="entry name" value="Collagen"/>
    <property type="match status" value="2"/>
</dbReference>
<evidence type="ECO:0000313" key="9">
    <source>
        <dbReference type="EMBL" id="KAK2094580.1"/>
    </source>
</evidence>
<organism evidence="9 10">
    <name type="scientific">Saguinus oedipus</name>
    <name type="common">Cotton-top tamarin</name>
    <name type="synonym">Oedipomidas oedipus</name>
    <dbReference type="NCBI Taxonomy" id="9490"/>
    <lineage>
        <taxon>Eukaryota</taxon>
        <taxon>Metazoa</taxon>
        <taxon>Chordata</taxon>
        <taxon>Craniata</taxon>
        <taxon>Vertebrata</taxon>
        <taxon>Euteleostomi</taxon>
        <taxon>Mammalia</taxon>
        <taxon>Eutheria</taxon>
        <taxon>Euarchontoglires</taxon>
        <taxon>Primates</taxon>
        <taxon>Haplorrhini</taxon>
        <taxon>Platyrrhini</taxon>
        <taxon>Cebidae</taxon>
        <taxon>Callitrichinae</taxon>
        <taxon>Saguinus</taxon>
    </lineage>
</organism>
<evidence type="ECO:0000256" key="7">
    <source>
        <dbReference type="SAM" id="MobiDB-lite"/>
    </source>
</evidence>
<feature type="compositionally biased region" description="Low complexity" evidence="7">
    <location>
        <begin position="101"/>
        <end position="123"/>
    </location>
</feature>
<dbReference type="PANTHER" id="PTHR37456:SF6">
    <property type="entry name" value="COLLAGEN ALPHA-1(XXIII) CHAIN-LIKE ISOFORM X2"/>
    <property type="match status" value="1"/>
</dbReference>
<dbReference type="EMBL" id="JASSZA010000014">
    <property type="protein sequence ID" value="KAK2094580.1"/>
    <property type="molecule type" value="Genomic_DNA"/>
</dbReference>
<dbReference type="InterPro" id="IPR001304">
    <property type="entry name" value="C-type_lectin-like"/>
</dbReference>
<feature type="compositionally biased region" description="Pro residues" evidence="7">
    <location>
        <begin position="83"/>
        <end position="99"/>
    </location>
</feature>
<dbReference type="Gene3D" id="3.10.100.10">
    <property type="entry name" value="Mannose-Binding Protein A, subunit A"/>
    <property type="match status" value="1"/>
</dbReference>
<proteinExistence type="predicted"/>
<evidence type="ECO:0000256" key="4">
    <source>
        <dbReference type="ARBA" id="ARBA00022837"/>
    </source>
</evidence>
<keyword evidence="5" id="KW-0472">Membrane</keyword>
<keyword evidence="2" id="KW-0812">Transmembrane</keyword>
<comment type="caution">
    <text evidence="9">The sequence shown here is derived from an EMBL/GenBank/DDBJ whole genome shotgun (WGS) entry which is preliminary data.</text>
</comment>
<feature type="compositionally biased region" description="Pro residues" evidence="7">
    <location>
        <begin position="138"/>
        <end position="152"/>
    </location>
</feature>
<dbReference type="InterPro" id="IPR016186">
    <property type="entry name" value="C-type_lectin-like/link_sf"/>
</dbReference>
<sequence>MKDISGMLKSPPGPRGPKGDRGSQGPPGPTGNKGQKGEKGEPGPPGPAGERGPMGPVGPPGERGGKGSKGSQGPKGSRGSPGKPGPQGPSGDPGPPGPPGKEGLPGPHGPPGFQGLQGTVGEPGVPGPRGLPGLPGVPGMPGPKGPPGPPGPSGAVVPLALQNEPTPAPEDNGCPPHWKNFTDKCYYFSVEKEIFEDAKLFCEDKSSHLVFINTREEQQWIKKQMVGRESHWIGLTDSESENEWKWLDGTSPDYNSLQDYTVGTPDSSWASAQSVIRNYRCQELHDLDGVHRLGTQDLKRRTSPDTLLGIQSPITAILEPPKSLSFGTSATTRAALLIRTGPAEGKGWYERSSAMSQDGAEDGSLDALDYNKIEPSTEIGKLDSRITGVMATGQEKTVLG</sequence>
<dbReference type="SUPFAM" id="SSF56436">
    <property type="entry name" value="C-type lectin-like"/>
    <property type="match status" value="1"/>
</dbReference>
<name>A0ABQ9UC22_SAGOE</name>
<dbReference type="Proteomes" id="UP001266305">
    <property type="component" value="Unassembled WGS sequence"/>
</dbReference>
<evidence type="ECO:0000256" key="5">
    <source>
        <dbReference type="ARBA" id="ARBA00022989"/>
    </source>
</evidence>
<dbReference type="CDD" id="cd03590">
    <property type="entry name" value="CLECT_DC-SIGN_like"/>
    <property type="match status" value="1"/>
</dbReference>
<dbReference type="Pfam" id="PF00059">
    <property type="entry name" value="Lectin_C"/>
    <property type="match status" value="1"/>
</dbReference>
<dbReference type="SMART" id="SM00034">
    <property type="entry name" value="CLECT"/>
    <property type="match status" value="1"/>
</dbReference>
<dbReference type="PANTHER" id="PTHR37456">
    <property type="entry name" value="SI:CH211-266K2.1"/>
    <property type="match status" value="1"/>
</dbReference>
<keyword evidence="5" id="KW-1133">Transmembrane helix</keyword>
<feature type="compositionally biased region" description="Low complexity" evidence="7">
    <location>
        <begin position="69"/>
        <end position="81"/>
    </location>
</feature>
<keyword evidence="10" id="KW-1185">Reference proteome</keyword>
<comment type="subcellular location">
    <subcellularLocation>
        <location evidence="1">Membrane</location>
        <topology evidence="1">Single-pass membrane protein</topology>
    </subcellularLocation>
</comment>
<reference evidence="9 10" key="1">
    <citation type="submission" date="2023-05" db="EMBL/GenBank/DDBJ databases">
        <title>B98-5 Cell Line De Novo Hybrid Assembly: An Optical Mapping Approach.</title>
        <authorList>
            <person name="Kananen K."/>
            <person name="Auerbach J.A."/>
            <person name="Kautto E."/>
            <person name="Blachly J.S."/>
        </authorList>
    </citation>
    <scope>NUCLEOTIDE SEQUENCE [LARGE SCALE GENOMIC DNA]</scope>
    <source>
        <strain evidence="9">B95-8</strain>
        <tissue evidence="9">Cell line</tissue>
    </source>
</reference>